<dbReference type="CDD" id="cd05233">
    <property type="entry name" value="SDR_c"/>
    <property type="match status" value="1"/>
</dbReference>
<name>A0A4Q4SZ53_9PEZI</name>
<evidence type="ECO:0000256" key="1">
    <source>
        <dbReference type="ARBA" id="ARBA00006484"/>
    </source>
</evidence>
<evidence type="ECO:0000256" key="3">
    <source>
        <dbReference type="ARBA" id="ARBA00023002"/>
    </source>
</evidence>
<evidence type="ECO:0000313" key="5">
    <source>
        <dbReference type="EMBL" id="RYO94684.1"/>
    </source>
</evidence>
<proteinExistence type="inferred from homology"/>
<feature type="region of interest" description="Disordered" evidence="4">
    <location>
        <begin position="141"/>
        <end position="177"/>
    </location>
</feature>
<dbReference type="Gene3D" id="3.40.50.720">
    <property type="entry name" value="NAD(P)-binding Rossmann-like Domain"/>
    <property type="match status" value="2"/>
</dbReference>
<dbReference type="PRINTS" id="PR00081">
    <property type="entry name" value="GDHRDH"/>
</dbReference>
<sequence>MPRTAIIGGGARGIGRCLVRRFLERGYRVFVFDIDGEELKHTAGTHLKKYSDSGALVSAICNLRDVEDIRAKVKQAAEFLGGRVDVLINNGGIAAPKWKDGKTMADPATLAEWQAYVETNLTAPFALSQACVPYMAAPNAAAGPGSVPGDEKGTSSADLNEDKDVEDHPTNRAGRPEDIADAVEYLVNAGFVTGQDITVDGGALIKKS</sequence>
<dbReference type="SUPFAM" id="SSF51735">
    <property type="entry name" value="NAD(P)-binding Rossmann-fold domains"/>
    <property type="match status" value="1"/>
</dbReference>
<dbReference type="PANTHER" id="PTHR43639:SF1">
    <property type="entry name" value="SHORT-CHAIN DEHYDROGENASE_REDUCTASE FAMILY PROTEIN"/>
    <property type="match status" value="1"/>
</dbReference>
<dbReference type="AlphaFoldDB" id="A0A4Q4SZ53"/>
<keyword evidence="3" id="KW-0560">Oxidoreductase</keyword>
<dbReference type="Pfam" id="PF00106">
    <property type="entry name" value="adh_short"/>
    <property type="match status" value="1"/>
</dbReference>
<dbReference type="InterPro" id="IPR002347">
    <property type="entry name" value="SDR_fam"/>
</dbReference>
<protein>
    <recommendedName>
        <fullName evidence="7">Short-chain dehydrogenase/reductase SDR</fullName>
    </recommendedName>
</protein>
<evidence type="ECO:0008006" key="7">
    <source>
        <dbReference type="Google" id="ProtNLM"/>
    </source>
</evidence>
<evidence type="ECO:0000256" key="2">
    <source>
        <dbReference type="ARBA" id="ARBA00022857"/>
    </source>
</evidence>
<comment type="similarity">
    <text evidence="1">Belongs to the short-chain dehydrogenases/reductases (SDR) family.</text>
</comment>
<dbReference type="STRING" id="155417.A0A4Q4SZ53"/>
<dbReference type="Pfam" id="PF13561">
    <property type="entry name" value="adh_short_C2"/>
    <property type="match status" value="1"/>
</dbReference>
<comment type="caution">
    <text evidence="5">The sequence shown here is derived from an EMBL/GenBank/DDBJ whole genome shotgun (WGS) entry which is preliminary data.</text>
</comment>
<evidence type="ECO:0000256" key="4">
    <source>
        <dbReference type="SAM" id="MobiDB-lite"/>
    </source>
</evidence>
<keyword evidence="6" id="KW-1185">Reference proteome</keyword>
<accession>A0A4Q4SZ53</accession>
<dbReference type="PANTHER" id="PTHR43639">
    <property type="entry name" value="OXIDOREDUCTASE, SHORT-CHAIN DEHYDROGENASE/REDUCTASE FAMILY (AFU_ORTHOLOGUE AFUA_5G02870)"/>
    <property type="match status" value="1"/>
</dbReference>
<gene>
    <name evidence="5" type="ORF">DL764_007797</name>
</gene>
<evidence type="ECO:0000313" key="6">
    <source>
        <dbReference type="Proteomes" id="UP000293360"/>
    </source>
</evidence>
<reference evidence="5 6" key="1">
    <citation type="submission" date="2018-06" db="EMBL/GenBank/DDBJ databases">
        <title>Complete Genomes of Monosporascus.</title>
        <authorList>
            <person name="Robinson A.J."/>
            <person name="Natvig D.O."/>
        </authorList>
    </citation>
    <scope>NUCLEOTIDE SEQUENCE [LARGE SCALE GENOMIC DNA]</scope>
    <source>
        <strain evidence="5 6">CBS 110550</strain>
    </source>
</reference>
<keyword evidence="2" id="KW-0521">NADP</keyword>
<dbReference type="EMBL" id="QJNU01000563">
    <property type="protein sequence ID" value="RYO94684.1"/>
    <property type="molecule type" value="Genomic_DNA"/>
</dbReference>
<dbReference type="Proteomes" id="UP000293360">
    <property type="component" value="Unassembled WGS sequence"/>
</dbReference>
<feature type="compositionally biased region" description="Basic and acidic residues" evidence="4">
    <location>
        <begin position="160"/>
        <end position="177"/>
    </location>
</feature>
<organism evidence="5 6">
    <name type="scientific">Monosporascus ibericus</name>
    <dbReference type="NCBI Taxonomy" id="155417"/>
    <lineage>
        <taxon>Eukaryota</taxon>
        <taxon>Fungi</taxon>
        <taxon>Dikarya</taxon>
        <taxon>Ascomycota</taxon>
        <taxon>Pezizomycotina</taxon>
        <taxon>Sordariomycetes</taxon>
        <taxon>Xylariomycetidae</taxon>
        <taxon>Xylariales</taxon>
        <taxon>Xylariales incertae sedis</taxon>
        <taxon>Monosporascus</taxon>
    </lineage>
</organism>
<dbReference type="InterPro" id="IPR036291">
    <property type="entry name" value="NAD(P)-bd_dom_sf"/>
</dbReference>
<dbReference type="OrthoDB" id="47007at2759"/>
<dbReference type="GO" id="GO:0016491">
    <property type="term" value="F:oxidoreductase activity"/>
    <property type="evidence" value="ECO:0007669"/>
    <property type="project" value="UniProtKB-KW"/>
</dbReference>